<dbReference type="RefSeq" id="WP_267223182.1">
    <property type="nucleotide sequence ID" value="NZ_JAPCWC010000020.1"/>
</dbReference>
<keyword evidence="1" id="KW-1133">Transmembrane helix</keyword>
<keyword evidence="3" id="KW-1185">Reference proteome</keyword>
<accession>A0ABV6S617</accession>
<evidence type="ECO:0000256" key="1">
    <source>
        <dbReference type="SAM" id="Phobius"/>
    </source>
</evidence>
<name>A0ABV6S617_9SPHN</name>
<organism evidence="2 3">
    <name type="scientific">Novosphingobium clariflavum</name>
    <dbReference type="NCBI Taxonomy" id="2029884"/>
    <lineage>
        <taxon>Bacteria</taxon>
        <taxon>Pseudomonadati</taxon>
        <taxon>Pseudomonadota</taxon>
        <taxon>Alphaproteobacteria</taxon>
        <taxon>Sphingomonadales</taxon>
        <taxon>Sphingomonadaceae</taxon>
        <taxon>Novosphingobium</taxon>
    </lineage>
</organism>
<protein>
    <submittedName>
        <fullName evidence="2">Uncharacterized protein</fullName>
    </submittedName>
</protein>
<evidence type="ECO:0000313" key="3">
    <source>
        <dbReference type="Proteomes" id="UP001589858"/>
    </source>
</evidence>
<feature type="transmembrane region" description="Helical" evidence="1">
    <location>
        <begin position="56"/>
        <end position="74"/>
    </location>
</feature>
<evidence type="ECO:0000313" key="2">
    <source>
        <dbReference type="EMBL" id="MFC0684680.1"/>
    </source>
</evidence>
<keyword evidence="1" id="KW-0472">Membrane</keyword>
<comment type="caution">
    <text evidence="2">The sequence shown here is derived from an EMBL/GenBank/DDBJ whole genome shotgun (WGS) entry which is preliminary data.</text>
</comment>
<reference evidence="2 3" key="1">
    <citation type="submission" date="2024-09" db="EMBL/GenBank/DDBJ databases">
        <authorList>
            <person name="Sun Q."/>
            <person name="Mori K."/>
        </authorList>
    </citation>
    <scope>NUCLEOTIDE SEQUENCE [LARGE SCALE GENOMIC DNA]</scope>
    <source>
        <strain evidence="2 3">CICC 11035S</strain>
    </source>
</reference>
<gene>
    <name evidence="2" type="ORF">ACFFF8_08740</name>
</gene>
<dbReference type="EMBL" id="JBHLTM010000028">
    <property type="protein sequence ID" value="MFC0684680.1"/>
    <property type="molecule type" value="Genomic_DNA"/>
</dbReference>
<dbReference type="Proteomes" id="UP001589858">
    <property type="component" value="Unassembled WGS sequence"/>
</dbReference>
<proteinExistence type="predicted"/>
<sequence>MRRLQRRTLVLTSESARHPFRRTLSPRVCTAPFPADVEAAENEQARCAWRLSGADWRGFLSAYCASLVAIVVFIA</sequence>
<keyword evidence="1" id="KW-0812">Transmembrane</keyword>